<evidence type="ECO:0000313" key="7">
    <source>
        <dbReference type="EMBL" id="KAK0065665.1"/>
    </source>
</evidence>
<evidence type="ECO:0000259" key="4">
    <source>
        <dbReference type="Pfam" id="PF01082"/>
    </source>
</evidence>
<dbReference type="InterPro" id="IPR024548">
    <property type="entry name" value="Cu2_monoox_C"/>
</dbReference>
<comment type="caution">
    <text evidence="7">The sequence shown here is derived from an EMBL/GenBank/DDBJ whole genome shotgun (WGS) entry which is preliminary data.</text>
</comment>
<evidence type="ECO:0000256" key="1">
    <source>
        <dbReference type="ARBA" id="ARBA00023157"/>
    </source>
</evidence>
<organism evidence="7 8">
    <name type="scientific">Biomphalaria pfeifferi</name>
    <name type="common">Bloodfluke planorb</name>
    <name type="synonym">Freshwater snail</name>
    <dbReference type="NCBI Taxonomy" id="112525"/>
    <lineage>
        <taxon>Eukaryota</taxon>
        <taxon>Metazoa</taxon>
        <taxon>Spiralia</taxon>
        <taxon>Lophotrochozoa</taxon>
        <taxon>Mollusca</taxon>
        <taxon>Gastropoda</taxon>
        <taxon>Heterobranchia</taxon>
        <taxon>Euthyneura</taxon>
        <taxon>Panpulmonata</taxon>
        <taxon>Hygrophila</taxon>
        <taxon>Lymnaeoidea</taxon>
        <taxon>Planorbidae</taxon>
        <taxon>Biomphalaria</taxon>
    </lineage>
</organism>
<dbReference type="Proteomes" id="UP001233172">
    <property type="component" value="Unassembled WGS sequence"/>
</dbReference>
<dbReference type="GO" id="GO:0005507">
    <property type="term" value="F:copper ion binding"/>
    <property type="evidence" value="ECO:0007669"/>
    <property type="project" value="InterPro"/>
</dbReference>
<evidence type="ECO:0000256" key="3">
    <source>
        <dbReference type="SAM" id="SignalP"/>
    </source>
</evidence>
<dbReference type="PANTHER" id="PTHR10157">
    <property type="entry name" value="DOPAMINE BETA HYDROXYLASE RELATED"/>
    <property type="match status" value="1"/>
</dbReference>
<keyword evidence="2" id="KW-0325">Glycoprotein</keyword>
<dbReference type="Pfam" id="PF24784">
    <property type="entry name" value="Temptin_C"/>
    <property type="match status" value="1"/>
</dbReference>
<reference evidence="7" key="2">
    <citation type="submission" date="2023-04" db="EMBL/GenBank/DDBJ databases">
        <authorList>
            <person name="Bu L."/>
            <person name="Lu L."/>
            <person name="Laidemitt M.R."/>
            <person name="Zhang S.M."/>
            <person name="Mutuku M."/>
            <person name="Mkoji G."/>
            <person name="Steinauer M."/>
            <person name="Loker E.S."/>
        </authorList>
    </citation>
    <scope>NUCLEOTIDE SEQUENCE</scope>
    <source>
        <strain evidence="7">KasaAsao</strain>
        <tissue evidence="7">Whole Snail</tissue>
    </source>
</reference>
<feature type="domain" description="Copper type II ascorbate-dependent monooxygenase N-terminal" evidence="4">
    <location>
        <begin position="156"/>
        <end position="272"/>
    </location>
</feature>
<dbReference type="PANTHER" id="PTHR10157:SF23">
    <property type="entry name" value="MOXD1 HOMOLOG 1"/>
    <property type="match status" value="1"/>
</dbReference>
<feature type="domain" description="Temptin Cys/Cys disulfide" evidence="6">
    <location>
        <begin position="17"/>
        <end position="113"/>
    </location>
</feature>
<feature type="chain" id="PRO_5041901901" evidence="3">
    <location>
        <begin position="19"/>
        <end position="1168"/>
    </location>
</feature>
<evidence type="ECO:0000256" key="2">
    <source>
        <dbReference type="ARBA" id="ARBA00023180"/>
    </source>
</evidence>
<keyword evidence="1" id="KW-1015">Disulfide bond</keyword>
<evidence type="ECO:0000259" key="6">
    <source>
        <dbReference type="Pfam" id="PF24784"/>
    </source>
</evidence>
<feature type="domain" description="Copper type II ascorbate-dependent monooxygenase C-terminal" evidence="5">
    <location>
        <begin position="943"/>
        <end position="1002"/>
    </location>
</feature>
<dbReference type="InterPro" id="IPR000323">
    <property type="entry name" value="Cu2_ascorb_mOase_N"/>
</dbReference>
<dbReference type="InterPro" id="IPR057626">
    <property type="entry name" value="S-S_Temptin"/>
</dbReference>
<dbReference type="GO" id="GO:0004500">
    <property type="term" value="F:dopamine beta-monooxygenase activity"/>
    <property type="evidence" value="ECO:0007669"/>
    <property type="project" value="InterPro"/>
</dbReference>
<feature type="signal peptide" evidence="3">
    <location>
        <begin position="1"/>
        <end position="18"/>
    </location>
</feature>
<dbReference type="InterPro" id="IPR000945">
    <property type="entry name" value="DBH-like"/>
</dbReference>
<evidence type="ECO:0000313" key="8">
    <source>
        <dbReference type="Proteomes" id="UP001233172"/>
    </source>
</evidence>
<dbReference type="Gene3D" id="2.60.120.230">
    <property type="match status" value="2"/>
</dbReference>
<sequence length="1168" mass="127275">MSQQIALMVAIFLPAVLSYREFLSLLPNGQNVPDPCNPETVWEGVGHLVKEGKSKRNAFGKDFHKYGKMWSKELCLKDSDGDGKTNGFELGDPDCTWTPGSLPKGPSLSHPGICEPLESEQCKTVNSWLNCNIAANYEMGQFCPHINNKTITRDLRLSPTLVPEKETTYYCQLFDLRLTSDHHMVATQPLITTKLVVHHVLLFGCNPRESLENVTRSPYLCDMVPHTHCNSLIGAWTIGSPGECAHPEMGFRIGPNGYKTVALQVHWNNAHLNSSITDNSGLRIYLTSALRKHDAGMLVIGQNFLQIDPAQDGDDSDLEFSSSCPERCTQVMIYKPIYITSAVNHMHYLGKGQNITIYKNNTLLKVVTDQENYKYDDPLIYNWEQGGSNVMSGLSWEQGVSNVMSGLSWEQGVSNVMSGLSWEQGVSNVMSGLSWEQGVSNVMSGPSWEQGVSNVMSGPSWEQGVSNVMSGLSWEQGVSNVMSGLSWEQGVSHVMSGLSWEQGVSNVMSGLSWEQGVSNVMSGLSWEQGVSNVMFGLSWEQGVSNVLSGLSWEQGVSNVMSGLSWEQGVSNVMSGPSWEQGVSNVMSGPSWEQGVSNVMSGPSWEQGVSNVMSGPSWEQGVSNVMSGPSWKQGVSNVMSGPSWEQGVSNVMSGPSWKQGVSNVMSGPSWEQGVSNVMSGPSWEQGVSNVMSGPSWEQGVSNVMSGLSWEQGVSNVMSGLSWEQGVSNVMSGPSWEQGVSNVMSGPSWEQGVSNVMSGPSWEQGVSNVMSGPSWEQGVSNVMSGPSWEQGVSNVMSGPSWEQGVSNVMSGLSWEQGVSNVMSGLSWEQGVSNVMSGLSWEQGVSNVLSGLSWEQGVSNVLSGPSWEQGVSNVMSGPSWEQGVSNVMSGLSWEQGVSNVMSGLSLEQGVSNVMSGLSWEQGVSNVMSGLSWEQGVSNVMPGLFFQNPIQVNPGDELRTTCIFRRTFSPSPVCWGDATSDEMCFGFITYFPLLTKLSHPWCTSHRSIPSCDRHLPGLKTTPIEGCNWWEFRNSSHPNTQRMFQGVYRECFTKGHNLTCTDRCKKVVSPIVNHPCFKGHIGSYMLEKFRSENELVFNIIDAVVTCSCVNLPYCDRKFPSGELGLRQSQFCNTFALSSLQTSTPGSTSSQLASPSCIIFTCFVLVGLYFKLKP</sequence>
<reference evidence="7" key="1">
    <citation type="journal article" date="2023" name="PLoS Negl. Trop. Dis.">
        <title>A genome sequence for Biomphalaria pfeifferi, the major vector snail for the human-infecting parasite Schistosoma mansoni.</title>
        <authorList>
            <person name="Bu L."/>
            <person name="Lu L."/>
            <person name="Laidemitt M.R."/>
            <person name="Zhang S.M."/>
            <person name="Mutuku M."/>
            <person name="Mkoji G."/>
            <person name="Steinauer M."/>
            <person name="Loker E.S."/>
        </authorList>
    </citation>
    <scope>NUCLEOTIDE SEQUENCE</scope>
    <source>
        <strain evidence="7">KasaAsao</strain>
    </source>
</reference>
<dbReference type="InterPro" id="IPR036939">
    <property type="entry name" value="Cu2_ascorb_mOase_N_sf"/>
</dbReference>
<gene>
    <name evidence="7" type="ORF">Bpfe_005098</name>
</gene>
<protein>
    <submittedName>
        <fullName evidence="7">Tyramine beta-hydroxylase</fullName>
    </submittedName>
</protein>
<dbReference type="Pfam" id="PF03712">
    <property type="entry name" value="Cu2_monoox_C"/>
    <property type="match status" value="1"/>
</dbReference>
<accession>A0AAD8C3R3</accession>
<evidence type="ECO:0000259" key="5">
    <source>
        <dbReference type="Pfam" id="PF03712"/>
    </source>
</evidence>
<dbReference type="Gene3D" id="2.60.120.310">
    <property type="entry name" value="Copper type II, ascorbate-dependent monooxygenase, N-terminal domain"/>
    <property type="match status" value="1"/>
</dbReference>
<keyword evidence="8" id="KW-1185">Reference proteome</keyword>
<dbReference type="Pfam" id="PF01082">
    <property type="entry name" value="Cu2_monooxygen"/>
    <property type="match status" value="1"/>
</dbReference>
<dbReference type="EMBL" id="JASAOG010000013">
    <property type="protein sequence ID" value="KAK0065665.1"/>
    <property type="molecule type" value="Genomic_DNA"/>
</dbReference>
<proteinExistence type="predicted"/>
<dbReference type="InterPro" id="IPR014784">
    <property type="entry name" value="Cu2_ascorb_mOase-like_C"/>
</dbReference>
<dbReference type="AlphaFoldDB" id="A0AAD8C3R3"/>
<keyword evidence="3" id="KW-0732">Signal</keyword>
<dbReference type="SUPFAM" id="SSF49742">
    <property type="entry name" value="PHM/PNGase F"/>
    <property type="match status" value="3"/>
</dbReference>
<name>A0AAD8C3R3_BIOPF</name>
<dbReference type="InterPro" id="IPR008977">
    <property type="entry name" value="PHM/PNGase_F_dom_sf"/>
</dbReference>